<feature type="binding site" evidence="1">
    <location>
        <position position="1006"/>
    </location>
    <ligand>
        <name>2-oxoglutarate</name>
        <dbReference type="ChEBI" id="CHEBI:16810"/>
    </ligand>
</feature>
<feature type="binding site" evidence="1">
    <location>
        <position position="1142"/>
    </location>
    <ligand>
        <name>2-oxoglutarate</name>
        <dbReference type="ChEBI" id="CHEBI:16810"/>
    </ligand>
</feature>
<dbReference type="GO" id="GO:0008198">
    <property type="term" value="F:ferrous iron binding"/>
    <property type="evidence" value="ECO:0007669"/>
    <property type="project" value="TreeGrafter"/>
</dbReference>
<evidence type="ECO:0000256" key="2">
    <source>
        <dbReference type="SAM" id="MobiDB-lite"/>
    </source>
</evidence>
<feature type="compositionally biased region" description="Low complexity" evidence="2">
    <location>
        <begin position="456"/>
        <end position="474"/>
    </location>
</feature>
<protein>
    <recommendedName>
        <fullName evidence="3">Alpha-ketoglutarate-dependent dioxygenase AlkB-like domain-containing protein</fullName>
    </recommendedName>
</protein>
<feature type="binding site" evidence="1">
    <location>
        <position position="1127"/>
    </location>
    <ligand>
        <name>2-oxoglutarate</name>
        <dbReference type="ChEBI" id="CHEBI:16810"/>
    </ligand>
</feature>
<dbReference type="SUPFAM" id="SSF51197">
    <property type="entry name" value="Clavaminate synthase-like"/>
    <property type="match status" value="1"/>
</dbReference>
<gene>
    <name evidence="4" type="ORF">LTR78_003239</name>
</gene>
<feature type="binding site" evidence="1">
    <location>
        <position position="997"/>
    </location>
    <ligand>
        <name>2-oxoglutarate</name>
        <dbReference type="ChEBI" id="CHEBI:16810"/>
    </ligand>
</feature>
<dbReference type="InterPro" id="IPR032852">
    <property type="entry name" value="ALKBH2"/>
</dbReference>
<feature type="domain" description="Alpha-ketoglutarate-dependent dioxygenase AlkB-like" evidence="3">
    <location>
        <begin position="955"/>
        <end position="1131"/>
    </location>
</feature>
<dbReference type="GO" id="GO:0035516">
    <property type="term" value="F:broad specificity oxidative DNA demethylase activity"/>
    <property type="evidence" value="ECO:0007669"/>
    <property type="project" value="TreeGrafter"/>
</dbReference>
<feature type="binding site" evidence="1">
    <location>
        <position position="1140"/>
    </location>
    <ligand>
        <name>2-oxoglutarate</name>
        <dbReference type="ChEBI" id="CHEBI:16810"/>
    </ligand>
</feature>
<feature type="compositionally biased region" description="Polar residues" evidence="2">
    <location>
        <begin position="553"/>
        <end position="580"/>
    </location>
</feature>
<dbReference type="GO" id="GO:0006307">
    <property type="term" value="P:DNA alkylation repair"/>
    <property type="evidence" value="ECO:0007669"/>
    <property type="project" value="TreeGrafter"/>
</dbReference>
<keyword evidence="5" id="KW-1185">Reference proteome</keyword>
<dbReference type="PANTHER" id="PTHR31573">
    <property type="entry name" value="ALPHA-KETOGLUTARATE-DEPENDENT DIOXYGENASE ALKB HOMOLOG 2"/>
    <property type="match status" value="1"/>
</dbReference>
<dbReference type="Gene3D" id="2.60.120.590">
    <property type="entry name" value="Alpha-ketoglutarate-dependent dioxygenase AlkB-like"/>
    <property type="match status" value="1"/>
</dbReference>
<dbReference type="AlphaFoldDB" id="A0AAE0WS68"/>
<dbReference type="Pfam" id="PF13532">
    <property type="entry name" value="2OG-FeII_Oxy_2"/>
    <property type="match status" value="1"/>
</dbReference>
<name>A0AAE0WS68_9PEZI</name>
<dbReference type="InterPro" id="IPR027450">
    <property type="entry name" value="AlkB-like"/>
</dbReference>
<feature type="region of interest" description="Disordered" evidence="2">
    <location>
        <begin position="50"/>
        <end position="249"/>
    </location>
</feature>
<dbReference type="EMBL" id="JAUTXT010000008">
    <property type="protein sequence ID" value="KAK3677034.1"/>
    <property type="molecule type" value="Genomic_DNA"/>
</dbReference>
<feature type="compositionally biased region" description="Polar residues" evidence="2">
    <location>
        <begin position="168"/>
        <end position="178"/>
    </location>
</feature>
<feature type="compositionally biased region" description="Basic and acidic residues" evidence="2">
    <location>
        <begin position="182"/>
        <end position="193"/>
    </location>
</feature>
<reference evidence="4" key="1">
    <citation type="submission" date="2023-07" db="EMBL/GenBank/DDBJ databases">
        <title>Black Yeasts Isolated from many extreme environments.</title>
        <authorList>
            <person name="Coleine C."/>
            <person name="Stajich J.E."/>
            <person name="Selbmann L."/>
        </authorList>
    </citation>
    <scope>NUCLEOTIDE SEQUENCE</scope>
    <source>
        <strain evidence="4">CCFEE 5485</strain>
    </source>
</reference>
<feature type="compositionally biased region" description="Basic and acidic residues" evidence="2">
    <location>
        <begin position="79"/>
        <end position="93"/>
    </location>
</feature>
<accession>A0AAE0WS68</accession>
<dbReference type="InterPro" id="IPR037151">
    <property type="entry name" value="AlkB-like_sf"/>
</dbReference>
<comment type="caution">
    <text evidence="4">The sequence shown here is derived from an EMBL/GenBank/DDBJ whole genome shotgun (WGS) entry which is preliminary data.</text>
</comment>
<feature type="region of interest" description="Disordered" evidence="2">
    <location>
        <begin position="770"/>
        <end position="799"/>
    </location>
</feature>
<proteinExistence type="predicted"/>
<dbReference type="Proteomes" id="UP001274830">
    <property type="component" value="Unassembled WGS sequence"/>
</dbReference>
<evidence type="ECO:0000313" key="5">
    <source>
        <dbReference type="Proteomes" id="UP001274830"/>
    </source>
</evidence>
<evidence type="ECO:0000259" key="3">
    <source>
        <dbReference type="Pfam" id="PF13532"/>
    </source>
</evidence>
<sequence length="1172" mass="127071">MAPKAAFDEFAAFRGRELSSRSNRKTTSYYAMGAEDSTITPEEPMTAALRRSGSERKRKVNGNAKEDSVAKRLKTTASDGRKAAIDASGETKVKARVSATTKQTTKMKAPEAAKSVTTKMSRRDTVKKAVAPLPEASSPADAASAILQTAKAERRQDFAPDLAAGEGTSVSSEASSATLVAEPRRPTPDKEGNAEVAASVVDDNETEPVQESGSHGNHEETNEAMPALGANGDVNVTDAPVTRGSTMAMNDDTTQDLQAHVTTTHEADSGEAESGIAEGRDQAVQRPDTTADLTHAMVASSDDHSTMSGNLHAGARYSSSPQANEELLTEHATTTAQESPSSIVVLKLSEDALPTLQKNIHHAIPHSTTLQANIATELSEIGRPKEKTQAPSRFGVTAETSEVLESPSIEKVVTTTDLIGDGVPEVSGRPLKRARRASASNGTPARPARLVKPSTRTKATAVVAANANTSETVNPPDKTPGRTTTVPSKRRKTKPTAAEVDFAVSSEADNGSSFDASEGSDHVEATNADLTPPKKTVRSRASTAPKPRRPRPQTLSSTTRRPVKSKQTITTALLTPPSSQLGDATLLESVDPEKLAYSRALTHREPIGSKPQPAGQPEVWAHSRQALCETVPYFKKPQGGCHQNDGHVYAFLFDGVGHCREYMDSEVIISRAGGGMEQDSTGGMVQGKNQSMKEAQVVAMLNDTELQNPLIVICGNKNSGSICAMPHKYCVLGWFKSTMVWPEKTTGKGSKAWITIKYRMEWMTGQGQPWHAPKDNNLPERGSTAPALRNSVGDGPSLARNKHLPGVHVEISYAFSYKIYTYTFTGIDGRFVHAVANKRITAELHGPDDMLREMQIADMGLERRRFGEGKMSTIPEDCTAPDFEAPKTPPRSIAANTQLLTPVSETPIVLEPGMLTTSDESQQATQKGTILDGDFMTAFSMNYGMPYKFVATGGSQPFENAPWPVRACRSRLNWAAKEFLLDVPSDADFNEELIFAYMEGQKIDYHDDGEEGLGPRIATLSLGGKAQMHLRMKAKHFNGCSKTGVLMTDRPLPGSTQYKRRIELLAELDKLSDTDKVAYKRRLKEVPSELGLYEKRNKTAPDLVTVTLNHGDIILMDGYQIQNFLEHKVVPANCLRFALTCRTVLEHHLKEHEKPAYEVKPDDTSYRPLVAR</sequence>
<dbReference type="GO" id="GO:0051747">
    <property type="term" value="F:cytosine C-5 DNA demethylase activity"/>
    <property type="evidence" value="ECO:0007669"/>
    <property type="project" value="TreeGrafter"/>
</dbReference>
<feature type="binding site" evidence="1">
    <location>
        <position position="1136"/>
    </location>
    <ligand>
        <name>2-oxoglutarate</name>
        <dbReference type="ChEBI" id="CHEBI:16810"/>
    </ligand>
</feature>
<feature type="compositionally biased region" description="Low complexity" evidence="2">
    <location>
        <begin position="131"/>
        <end position="145"/>
    </location>
</feature>
<evidence type="ECO:0000313" key="4">
    <source>
        <dbReference type="EMBL" id="KAK3677034.1"/>
    </source>
</evidence>
<evidence type="ECO:0000256" key="1">
    <source>
        <dbReference type="PIRSR" id="PIRSR632852-1"/>
    </source>
</evidence>
<organism evidence="4 5">
    <name type="scientific">Recurvomyces mirabilis</name>
    <dbReference type="NCBI Taxonomy" id="574656"/>
    <lineage>
        <taxon>Eukaryota</taxon>
        <taxon>Fungi</taxon>
        <taxon>Dikarya</taxon>
        <taxon>Ascomycota</taxon>
        <taxon>Pezizomycotina</taxon>
        <taxon>Dothideomycetes</taxon>
        <taxon>Dothideomycetidae</taxon>
        <taxon>Mycosphaerellales</taxon>
        <taxon>Teratosphaeriaceae</taxon>
        <taxon>Recurvomyces</taxon>
    </lineage>
</organism>
<feature type="region of interest" description="Disordered" evidence="2">
    <location>
        <begin position="262"/>
        <end position="327"/>
    </location>
</feature>
<dbReference type="PANTHER" id="PTHR31573:SF4">
    <property type="entry name" value="FE2OG DIOXYGENASE DOMAIN-CONTAINING PROTEIN"/>
    <property type="match status" value="1"/>
</dbReference>
<feature type="region of interest" description="Disordered" evidence="2">
    <location>
        <begin position="424"/>
        <end position="580"/>
    </location>
</feature>